<sequence>MIRLIEIYSRLNAIDDVMNLMLQPSNIYAEETIYAHIASLVAYVDHVNAVMWTQQERGKLCDFDTRYILPAISEIWLQVKQELTRDSRPLCELAANITGLISLVSFYLSRIEGNGDKSRVLH</sequence>
<accession>A0A402WIW2</accession>
<dbReference type="Proteomes" id="UP000839530">
    <property type="component" value="Unassembled WGS sequence"/>
</dbReference>
<dbReference type="AlphaFoldDB" id="A0A402WIW2"/>
<comment type="caution">
    <text evidence="1">The sequence shown here is derived from an EMBL/GenBank/DDBJ whole genome shotgun (WGS) entry which is preliminary data.</text>
</comment>
<reference evidence="1" key="1">
    <citation type="submission" date="2018-07" db="EMBL/GenBank/DDBJ databases">
        <authorList>
            <consortium name="GenomeTrakr network: Whole genome sequencing for foodborne pathogen traceback"/>
        </authorList>
    </citation>
    <scope>NUCLEOTIDE SEQUENCE [LARGE SCALE GENOMIC DNA]</scope>
    <source>
        <strain evidence="1">CFSAN048114</strain>
    </source>
</reference>
<dbReference type="EMBL" id="RSUV01000015">
    <property type="protein sequence ID" value="MIV45486.1"/>
    <property type="molecule type" value="Genomic_DNA"/>
</dbReference>
<gene>
    <name evidence="1" type="ORF">A7E06_18660</name>
</gene>
<name>A0A402WIW2_SALER</name>
<evidence type="ECO:0000313" key="1">
    <source>
        <dbReference type="EMBL" id="MIV45486.1"/>
    </source>
</evidence>
<proteinExistence type="predicted"/>
<protein>
    <submittedName>
        <fullName evidence="1">Uncharacterized protein</fullName>
    </submittedName>
</protein>
<organism evidence="1">
    <name type="scientific">Salmonella enterica</name>
    <name type="common">Salmonella choleraesuis</name>
    <dbReference type="NCBI Taxonomy" id="28901"/>
    <lineage>
        <taxon>Bacteria</taxon>
        <taxon>Pseudomonadati</taxon>
        <taxon>Pseudomonadota</taxon>
        <taxon>Gammaproteobacteria</taxon>
        <taxon>Enterobacterales</taxon>
        <taxon>Enterobacteriaceae</taxon>
        <taxon>Salmonella</taxon>
    </lineage>
</organism>